<protein>
    <recommendedName>
        <fullName evidence="4">Bifunctional inhibitor/plant lipid transfer protein/seed storage helical domain-containing protein</fullName>
    </recommendedName>
</protein>
<accession>A0AAF0WVA6</accession>
<evidence type="ECO:0000259" key="4">
    <source>
        <dbReference type="Pfam" id="PF00234"/>
    </source>
</evidence>
<evidence type="ECO:0000256" key="1">
    <source>
        <dbReference type="ARBA" id="ARBA00022448"/>
    </source>
</evidence>
<evidence type="ECO:0000256" key="3">
    <source>
        <dbReference type="SAM" id="SignalP"/>
    </source>
</evidence>
<reference evidence="5" key="2">
    <citation type="submission" date="2022-03" db="EMBL/GenBank/DDBJ databases">
        <title>Draft title - Genomic analysis of global carrot germplasm unveils the trajectory of domestication and the origin of high carotenoid orange carrot.</title>
        <authorList>
            <person name="Iorizzo M."/>
            <person name="Ellison S."/>
            <person name="Senalik D."/>
            <person name="Macko-Podgorni A."/>
            <person name="Grzebelus D."/>
            <person name="Bostan H."/>
            <person name="Rolling W."/>
            <person name="Curaba J."/>
            <person name="Simon P."/>
        </authorList>
    </citation>
    <scope>NUCLEOTIDE SEQUENCE</scope>
    <source>
        <tissue evidence="5">Leaf</tissue>
    </source>
</reference>
<evidence type="ECO:0000313" key="5">
    <source>
        <dbReference type="EMBL" id="WOG96755.1"/>
    </source>
</evidence>
<feature type="signal peptide" evidence="3">
    <location>
        <begin position="1"/>
        <end position="25"/>
    </location>
</feature>
<sequence>MKMKVSYPAIFLVFVLLLTAESSVAQQCNPTALTPCLPAFTGPDQPSQLCCTRLDQQKPCFCQYEKNPALQKYFNSPNAKKVSDACKIPIPKC</sequence>
<dbReference type="InterPro" id="IPR033872">
    <property type="entry name" value="nsLTP2"/>
</dbReference>
<dbReference type="Gene3D" id="1.10.110.10">
    <property type="entry name" value="Plant lipid-transfer and hydrophobic proteins"/>
    <property type="match status" value="1"/>
</dbReference>
<keyword evidence="1" id="KW-0813">Transport</keyword>
<evidence type="ECO:0000256" key="2">
    <source>
        <dbReference type="ARBA" id="ARBA00023121"/>
    </source>
</evidence>
<dbReference type="Pfam" id="PF00234">
    <property type="entry name" value="Tryp_alpha_amyl"/>
    <property type="match status" value="1"/>
</dbReference>
<dbReference type="Proteomes" id="UP000077755">
    <property type="component" value="Chromosome 4"/>
</dbReference>
<dbReference type="EMBL" id="CP093346">
    <property type="protein sequence ID" value="WOG96755.1"/>
    <property type="molecule type" value="Genomic_DNA"/>
</dbReference>
<keyword evidence="3" id="KW-0732">Signal</keyword>
<dbReference type="PANTHER" id="PTHR33214">
    <property type="entry name" value="BIFUNCTIONAL INHIBITOR/LIPID-TRANSFER PROTEIN/SEED STORAGE 2S ALBUMIN SUPERFAMILY PROTEIN"/>
    <property type="match status" value="1"/>
</dbReference>
<name>A0AAF0WVA6_DAUCS</name>
<evidence type="ECO:0000313" key="6">
    <source>
        <dbReference type="Proteomes" id="UP000077755"/>
    </source>
</evidence>
<dbReference type="InterPro" id="IPR036312">
    <property type="entry name" value="Bifun_inhib/LTP/seed_sf"/>
</dbReference>
<feature type="domain" description="Bifunctional inhibitor/plant lipid transfer protein/seed storage helical" evidence="4">
    <location>
        <begin position="27"/>
        <end position="93"/>
    </location>
</feature>
<organism evidence="5 6">
    <name type="scientific">Daucus carota subsp. sativus</name>
    <name type="common">Carrot</name>
    <dbReference type="NCBI Taxonomy" id="79200"/>
    <lineage>
        <taxon>Eukaryota</taxon>
        <taxon>Viridiplantae</taxon>
        <taxon>Streptophyta</taxon>
        <taxon>Embryophyta</taxon>
        <taxon>Tracheophyta</taxon>
        <taxon>Spermatophyta</taxon>
        <taxon>Magnoliopsida</taxon>
        <taxon>eudicotyledons</taxon>
        <taxon>Gunneridae</taxon>
        <taxon>Pentapetalae</taxon>
        <taxon>asterids</taxon>
        <taxon>campanulids</taxon>
        <taxon>Apiales</taxon>
        <taxon>Apiaceae</taxon>
        <taxon>Apioideae</taxon>
        <taxon>Scandiceae</taxon>
        <taxon>Daucinae</taxon>
        <taxon>Daucus</taxon>
        <taxon>Daucus sect. Daucus</taxon>
    </lineage>
</organism>
<dbReference type="InterPro" id="IPR016140">
    <property type="entry name" value="Bifunc_inhib/LTP/seed_store"/>
</dbReference>
<dbReference type="PANTHER" id="PTHR33214:SF69">
    <property type="entry name" value="BIFUNCTIONAL INHIBITOR_LIPID-TRANSFER PROTEIN_SEED STORAGE 2S ALBUMIN SUPERFAMILY PROTEIN"/>
    <property type="match status" value="1"/>
</dbReference>
<dbReference type="GO" id="GO:0006869">
    <property type="term" value="P:lipid transport"/>
    <property type="evidence" value="ECO:0007669"/>
    <property type="project" value="InterPro"/>
</dbReference>
<dbReference type="AlphaFoldDB" id="A0AAF0WVA6"/>
<keyword evidence="6" id="KW-1185">Reference proteome</keyword>
<dbReference type="GO" id="GO:0008289">
    <property type="term" value="F:lipid binding"/>
    <property type="evidence" value="ECO:0007669"/>
    <property type="project" value="UniProtKB-KW"/>
</dbReference>
<proteinExistence type="predicted"/>
<dbReference type="CDD" id="cd01959">
    <property type="entry name" value="nsLTP2"/>
    <property type="match status" value="1"/>
</dbReference>
<feature type="chain" id="PRO_5042291617" description="Bifunctional inhibitor/plant lipid transfer protein/seed storage helical domain-containing protein" evidence="3">
    <location>
        <begin position="26"/>
        <end position="93"/>
    </location>
</feature>
<gene>
    <name evidence="5" type="ORF">DCAR_0416091</name>
</gene>
<dbReference type="SUPFAM" id="SSF47699">
    <property type="entry name" value="Bifunctional inhibitor/lipid-transfer protein/seed storage 2S albumin"/>
    <property type="match status" value="1"/>
</dbReference>
<reference evidence="5" key="1">
    <citation type="journal article" date="2016" name="Nat. Genet.">
        <title>A high-quality carrot genome assembly provides new insights into carotenoid accumulation and asterid genome evolution.</title>
        <authorList>
            <person name="Iorizzo M."/>
            <person name="Ellison S."/>
            <person name="Senalik D."/>
            <person name="Zeng P."/>
            <person name="Satapoomin P."/>
            <person name="Huang J."/>
            <person name="Bowman M."/>
            <person name="Iovene M."/>
            <person name="Sanseverino W."/>
            <person name="Cavagnaro P."/>
            <person name="Yildiz M."/>
            <person name="Macko-Podgorni A."/>
            <person name="Moranska E."/>
            <person name="Grzebelus E."/>
            <person name="Grzebelus D."/>
            <person name="Ashrafi H."/>
            <person name="Zheng Z."/>
            <person name="Cheng S."/>
            <person name="Spooner D."/>
            <person name="Van Deynze A."/>
            <person name="Simon P."/>
        </authorList>
    </citation>
    <scope>NUCLEOTIDE SEQUENCE</scope>
    <source>
        <tissue evidence="5">Leaf</tissue>
    </source>
</reference>
<keyword evidence="2" id="KW-0446">Lipid-binding</keyword>